<dbReference type="GO" id="GO:0006506">
    <property type="term" value="P:GPI anchor biosynthetic process"/>
    <property type="evidence" value="ECO:0007669"/>
    <property type="project" value="InterPro"/>
</dbReference>
<keyword evidence="3" id="KW-1185">Reference proteome</keyword>
<dbReference type="InterPro" id="IPR029675">
    <property type="entry name" value="PGAP4"/>
</dbReference>
<dbReference type="GO" id="GO:0000139">
    <property type="term" value="C:Golgi membrane"/>
    <property type="evidence" value="ECO:0007669"/>
    <property type="project" value="InterPro"/>
</dbReference>
<dbReference type="Proteomes" id="UP000799640">
    <property type="component" value="Unassembled WGS sequence"/>
</dbReference>
<proteinExistence type="predicted"/>
<keyword evidence="1" id="KW-0812">Transmembrane</keyword>
<gene>
    <name evidence="2" type="ORF">EJ06DRAFT_478301</name>
</gene>
<evidence type="ECO:0000313" key="2">
    <source>
        <dbReference type="EMBL" id="KAF2399380.1"/>
    </source>
</evidence>
<organism evidence="2 3">
    <name type="scientific">Trichodelitschia bisporula</name>
    <dbReference type="NCBI Taxonomy" id="703511"/>
    <lineage>
        <taxon>Eukaryota</taxon>
        <taxon>Fungi</taxon>
        <taxon>Dikarya</taxon>
        <taxon>Ascomycota</taxon>
        <taxon>Pezizomycotina</taxon>
        <taxon>Dothideomycetes</taxon>
        <taxon>Dothideomycetes incertae sedis</taxon>
        <taxon>Phaeotrichales</taxon>
        <taxon>Phaeotrichaceae</taxon>
        <taxon>Trichodelitschia</taxon>
    </lineage>
</organism>
<dbReference type="CDD" id="cd22189">
    <property type="entry name" value="PGAP4-like_fungal"/>
    <property type="match status" value="1"/>
</dbReference>
<dbReference type="PANTHER" id="PTHR31410">
    <property type="entry name" value="TRANSMEMBRANE PROTEIN 246"/>
    <property type="match status" value="1"/>
</dbReference>
<name>A0A6G1HTN3_9PEZI</name>
<feature type="transmembrane region" description="Helical" evidence="1">
    <location>
        <begin position="278"/>
        <end position="299"/>
    </location>
</feature>
<keyword evidence="1" id="KW-0472">Membrane</keyword>
<keyword evidence="1" id="KW-1133">Transmembrane helix</keyword>
<reference evidence="2" key="1">
    <citation type="journal article" date="2020" name="Stud. Mycol.">
        <title>101 Dothideomycetes genomes: a test case for predicting lifestyles and emergence of pathogens.</title>
        <authorList>
            <person name="Haridas S."/>
            <person name="Albert R."/>
            <person name="Binder M."/>
            <person name="Bloem J."/>
            <person name="Labutti K."/>
            <person name="Salamov A."/>
            <person name="Andreopoulos B."/>
            <person name="Baker S."/>
            <person name="Barry K."/>
            <person name="Bills G."/>
            <person name="Bluhm B."/>
            <person name="Cannon C."/>
            <person name="Castanera R."/>
            <person name="Culley D."/>
            <person name="Daum C."/>
            <person name="Ezra D."/>
            <person name="Gonzalez J."/>
            <person name="Henrissat B."/>
            <person name="Kuo A."/>
            <person name="Liang C."/>
            <person name="Lipzen A."/>
            <person name="Lutzoni F."/>
            <person name="Magnuson J."/>
            <person name="Mondo S."/>
            <person name="Nolan M."/>
            <person name="Ohm R."/>
            <person name="Pangilinan J."/>
            <person name="Park H.-J."/>
            <person name="Ramirez L."/>
            <person name="Alfaro M."/>
            <person name="Sun H."/>
            <person name="Tritt A."/>
            <person name="Yoshinaga Y."/>
            <person name="Zwiers L.-H."/>
            <person name="Turgeon B."/>
            <person name="Goodwin S."/>
            <person name="Spatafora J."/>
            <person name="Crous P."/>
            <person name="Grigoriev I."/>
        </authorList>
    </citation>
    <scope>NUCLEOTIDE SEQUENCE</scope>
    <source>
        <strain evidence="2">CBS 262.69</strain>
    </source>
</reference>
<evidence type="ECO:0000256" key="1">
    <source>
        <dbReference type="SAM" id="Phobius"/>
    </source>
</evidence>
<dbReference type="GO" id="GO:0016757">
    <property type="term" value="F:glycosyltransferase activity"/>
    <property type="evidence" value="ECO:0007669"/>
    <property type="project" value="InterPro"/>
</dbReference>
<dbReference type="PANTHER" id="PTHR31410:SF1">
    <property type="entry name" value="POST-GPI ATTACHMENT TO PROTEINS FACTOR 4"/>
    <property type="match status" value="1"/>
</dbReference>
<feature type="transmembrane region" description="Helical" evidence="1">
    <location>
        <begin position="253"/>
        <end position="271"/>
    </location>
</feature>
<protein>
    <recommendedName>
        <fullName evidence="4">Integral membrane protein</fullName>
    </recommendedName>
</protein>
<sequence length="426" mass="46371">MLLPGSSPALHTLLTTTLLLTLLTLYGTRSFYRDPGSIFFDPARALERRYSMLREAEALFFHTAMLANATAHPHAGPKPLLCGTLLTVARDAEIHPLELALASALHPFYPAERAALHLGIYFADTNPSQHPTSHSPLLALTDAHTTPVSFLEPAALDAQRALEAEGKLGTKVGHDFAAALRWTLQVCDAPYVALFEGDVLFAEGWMARTAVALRDIEARRKTRAEGGGWLDLRLFNDEGNIGWERQGWLDNHVPLIAGGISIGLWVVLRIVRIKGRKVAPGVTAVLCLVTIPALVIFFFQAGKSSLIPRPAGVSVQNWGCCTQGEVMPRAAVAGLADELERRAGAPPDVVFLEYAARLGWVRYALDPVVMQHVGWRSRLDPGRGMGAERGPGGAVWSMGFEDLKMSRLGREHRDMAGMIWGKEAVG</sequence>
<accession>A0A6G1HTN3</accession>
<dbReference type="OrthoDB" id="2016523at2759"/>
<dbReference type="EMBL" id="ML996697">
    <property type="protein sequence ID" value="KAF2399380.1"/>
    <property type="molecule type" value="Genomic_DNA"/>
</dbReference>
<evidence type="ECO:0008006" key="4">
    <source>
        <dbReference type="Google" id="ProtNLM"/>
    </source>
</evidence>
<dbReference type="AlphaFoldDB" id="A0A6G1HTN3"/>
<evidence type="ECO:0000313" key="3">
    <source>
        <dbReference type="Proteomes" id="UP000799640"/>
    </source>
</evidence>